<evidence type="ECO:0000313" key="3">
    <source>
        <dbReference type="Proteomes" id="UP001075354"/>
    </source>
</evidence>
<accession>A0AAV7XAW4</accession>
<feature type="domain" description="CHK kinase-like" evidence="1">
    <location>
        <begin position="121"/>
        <end position="320"/>
    </location>
</feature>
<dbReference type="SMART" id="SM00587">
    <property type="entry name" value="CHK"/>
    <property type="match status" value="1"/>
</dbReference>
<dbReference type="PANTHER" id="PTHR11012">
    <property type="entry name" value="PROTEIN KINASE-LIKE DOMAIN-CONTAINING"/>
    <property type="match status" value="1"/>
</dbReference>
<dbReference type="EMBL" id="JAPTSV010000010">
    <property type="protein sequence ID" value="KAJ1523174.1"/>
    <property type="molecule type" value="Genomic_DNA"/>
</dbReference>
<dbReference type="InterPro" id="IPR015897">
    <property type="entry name" value="CHK_kinase-like"/>
</dbReference>
<evidence type="ECO:0000313" key="2">
    <source>
        <dbReference type="EMBL" id="KAJ1523174.1"/>
    </source>
</evidence>
<evidence type="ECO:0000259" key="1">
    <source>
        <dbReference type="SMART" id="SM00587"/>
    </source>
</evidence>
<gene>
    <name evidence="2" type="ORF">ONE63_001065</name>
</gene>
<dbReference type="PANTHER" id="PTHR11012:SF30">
    <property type="entry name" value="PROTEIN KINASE-LIKE DOMAIN-CONTAINING"/>
    <property type="match status" value="1"/>
</dbReference>
<reference evidence="2" key="1">
    <citation type="submission" date="2022-12" db="EMBL/GenBank/DDBJ databases">
        <title>Chromosome-level genome assembly of the bean flower thrips Megalurothrips usitatus.</title>
        <authorList>
            <person name="Ma L."/>
            <person name="Liu Q."/>
            <person name="Li H."/>
            <person name="Cai W."/>
        </authorList>
    </citation>
    <scope>NUCLEOTIDE SEQUENCE</scope>
    <source>
        <strain evidence="2">Cailab_2022a</strain>
    </source>
</reference>
<comment type="caution">
    <text evidence="2">The sequence shown here is derived from an EMBL/GenBank/DDBJ whole genome shotgun (WGS) entry which is preliminary data.</text>
</comment>
<dbReference type="InterPro" id="IPR011009">
    <property type="entry name" value="Kinase-like_dom_sf"/>
</dbReference>
<keyword evidence="3" id="KW-1185">Reference proteome</keyword>
<dbReference type="SUPFAM" id="SSF56112">
    <property type="entry name" value="Protein kinase-like (PK-like)"/>
    <property type="match status" value="1"/>
</dbReference>
<dbReference type="Proteomes" id="UP001075354">
    <property type="component" value="Chromosome 10"/>
</dbReference>
<proteinExistence type="predicted"/>
<dbReference type="Pfam" id="PF02958">
    <property type="entry name" value="EcKL"/>
    <property type="match status" value="1"/>
</dbReference>
<dbReference type="AlphaFoldDB" id="A0AAV7XAW4"/>
<organism evidence="2 3">
    <name type="scientific">Megalurothrips usitatus</name>
    <name type="common">bean blossom thrips</name>
    <dbReference type="NCBI Taxonomy" id="439358"/>
    <lineage>
        <taxon>Eukaryota</taxon>
        <taxon>Metazoa</taxon>
        <taxon>Ecdysozoa</taxon>
        <taxon>Arthropoda</taxon>
        <taxon>Hexapoda</taxon>
        <taxon>Insecta</taxon>
        <taxon>Pterygota</taxon>
        <taxon>Neoptera</taxon>
        <taxon>Paraneoptera</taxon>
        <taxon>Thysanoptera</taxon>
        <taxon>Terebrantia</taxon>
        <taxon>Thripoidea</taxon>
        <taxon>Thripidae</taxon>
        <taxon>Megalurothrips</taxon>
    </lineage>
</organism>
<dbReference type="InterPro" id="IPR004119">
    <property type="entry name" value="EcKL"/>
</dbReference>
<sequence>MPPAPVPHVVGEALADIARREGIRNPKYHVDLGSGLADGFTSTVYRAVITDEDAPEGSGAPLSLMCKTTQNEAAVGHMFARESCMYATVLPAFEEAGRLRPPLPWPRPYRVALAEPSAPLVVLQDLRPGGFRMADRRVPLDHEHCRRALTQLARFHGASMALKTLRPDHLQAMHDRLGDPFRDIPQMAAGFAHFVQSVKDAPDMLLDKFPEGSETRGKLKEIFTQCTEDVNRLWKNPDDDAGMGTLHGDCHINNLMFQYDEATGAVAGCRLIDFQLSRSGCTVWDLVSLLLPVTDRATRAAHWQGLLRHYHAELQATLRAAGCRDPDAVYSWDQLTHLLRWAAPYGLVYTPLLLHVLYADEDMAKEIHEDIGAMDKALPKPKDARAAKVHPEVKQRFGDLVQDLVDWGWL</sequence>
<dbReference type="Gene3D" id="3.90.1200.10">
    <property type="match status" value="1"/>
</dbReference>
<name>A0AAV7XAW4_9NEOP</name>
<protein>
    <recommendedName>
        <fullName evidence="1">CHK kinase-like domain-containing protein</fullName>
    </recommendedName>
</protein>